<reference evidence="1 2" key="1">
    <citation type="journal article" date="2014" name="BMC Genomics">
        <title>Genome based analysis of type-I polyketide synthase and nonribosomal peptide synthetase gene clusters in seven strains of five representative Nocardia species.</title>
        <authorList>
            <person name="Komaki H."/>
            <person name="Ichikawa N."/>
            <person name="Hosoyama A."/>
            <person name="Takahashi-Nakaguchi A."/>
            <person name="Matsuzawa T."/>
            <person name="Suzuki K."/>
            <person name="Fujita N."/>
            <person name="Gonoi T."/>
        </authorList>
    </citation>
    <scope>NUCLEOTIDE SEQUENCE [LARGE SCALE GENOMIC DNA]</scope>
    <source>
        <strain evidence="1 2">NBRC 15531</strain>
    </source>
</reference>
<dbReference type="EMBL" id="BAFO02000030">
    <property type="protein sequence ID" value="GAD85285.1"/>
    <property type="molecule type" value="Genomic_DNA"/>
</dbReference>
<dbReference type="Gene3D" id="2.60.20.10">
    <property type="entry name" value="Crystallins"/>
    <property type="match status" value="1"/>
</dbReference>
<protein>
    <recommendedName>
        <fullName evidence="3">Peptidase inhibitor family I36</fullName>
    </recommendedName>
</protein>
<accession>U5ED76</accession>
<name>U5ED76_NOCAS</name>
<evidence type="ECO:0008006" key="3">
    <source>
        <dbReference type="Google" id="ProtNLM"/>
    </source>
</evidence>
<dbReference type="AlphaFoldDB" id="U5ED76"/>
<keyword evidence="2" id="KW-1185">Reference proteome</keyword>
<comment type="caution">
    <text evidence="1">The sequence shown here is derived from an EMBL/GenBank/DDBJ whole genome shotgun (WGS) entry which is preliminary data.</text>
</comment>
<sequence length="101" mass="11172">MLNWLGAGPANAELYCDEGSVCFWAGSNYQGDWSVLAAPGDTCISLPKAHSSIWNRTDVQIWFYTDSGCREPGRWLEPEGYTPDTEVPVRSMVAAQWVDLG</sequence>
<evidence type="ECO:0000313" key="1">
    <source>
        <dbReference type="EMBL" id="GAD85285.1"/>
    </source>
</evidence>
<proteinExistence type="predicted"/>
<organism evidence="1 2">
    <name type="scientific">Nocardia asteroides NBRC 15531</name>
    <dbReference type="NCBI Taxonomy" id="1110697"/>
    <lineage>
        <taxon>Bacteria</taxon>
        <taxon>Bacillati</taxon>
        <taxon>Actinomycetota</taxon>
        <taxon>Actinomycetes</taxon>
        <taxon>Mycobacteriales</taxon>
        <taxon>Nocardiaceae</taxon>
        <taxon>Nocardia</taxon>
    </lineage>
</organism>
<dbReference type="Proteomes" id="UP000017048">
    <property type="component" value="Unassembled WGS sequence"/>
</dbReference>
<dbReference type="Pfam" id="PF03995">
    <property type="entry name" value="Inhibitor_I36"/>
    <property type="match status" value="1"/>
</dbReference>
<evidence type="ECO:0000313" key="2">
    <source>
        <dbReference type="Proteomes" id="UP000017048"/>
    </source>
</evidence>
<gene>
    <name evidence="1" type="ORF">NCAST_30_00550</name>
</gene>